<comment type="caution">
    <text evidence="1">The sequence shown here is derived from an EMBL/GenBank/DDBJ whole genome shotgun (WGS) entry which is preliminary data.</text>
</comment>
<evidence type="ECO:0000313" key="1">
    <source>
        <dbReference type="EMBL" id="OKX77869.1"/>
    </source>
</evidence>
<dbReference type="AlphaFoldDB" id="A0AB36IB05"/>
<reference evidence="1 2" key="1">
    <citation type="submission" date="2015-12" db="EMBL/GenBank/DDBJ databases">
        <title>Genome sequence of Corynebacterium AS 1.542.</title>
        <authorList>
            <person name="Yang J."/>
            <person name="Yang S."/>
        </authorList>
    </citation>
    <scope>NUCLEOTIDE SEQUENCE [LARGE SCALE GENOMIC DNA]</scope>
    <source>
        <strain evidence="1 2">AS 1.542</strain>
    </source>
</reference>
<evidence type="ECO:0000313" key="2">
    <source>
        <dbReference type="Proteomes" id="UP000186091"/>
    </source>
</evidence>
<sequence>MKYFALNRDNLIGPAVEILAPLGWASYGLWHRRGTEQIVELARRGTDSAEIDALVTQQWNNTSESFLHHVAIPLRRDGRGIDYSFQRLQFQRGNLIDQAVKCHENGNYAAAILLTFPKSMGLPEI</sequence>
<protein>
    <submittedName>
        <fullName evidence="1">Uncharacterized protein</fullName>
    </submittedName>
</protein>
<dbReference type="EMBL" id="LOQT01000027">
    <property type="protein sequence ID" value="OKX77869.1"/>
    <property type="molecule type" value="Genomic_DNA"/>
</dbReference>
<dbReference type="RefSeq" id="WP_003858791.1">
    <property type="nucleotide sequence ID" value="NZ_JAAOYN010000001.1"/>
</dbReference>
<accession>A0AB36IB05</accession>
<dbReference type="Proteomes" id="UP000186091">
    <property type="component" value="Unassembled WGS sequence"/>
</dbReference>
<gene>
    <name evidence="1" type="ORF">AUP69_12695</name>
</gene>
<name>A0AB36IB05_CORGT</name>
<proteinExistence type="predicted"/>
<organism evidence="1 2">
    <name type="scientific">Corynebacterium glutamicum</name>
    <name type="common">Brevibacterium saccharolyticum</name>
    <dbReference type="NCBI Taxonomy" id="1718"/>
    <lineage>
        <taxon>Bacteria</taxon>
        <taxon>Bacillati</taxon>
        <taxon>Actinomycetota</taxon>
        <taxon>Actinomycetes</taxon>
        <taxon>Mycobacteriales</taxon>
        <taxon>Corynebacteriaceae</taxon>
        <taxon>Corynebacterium</taxon>
    </lineage>
</organism>